<dbReference type="SMART" id="SM00154">
    <property type="entry name" value="ZnF_AN1"/>
    <property type="match status" value="2"/>
</dbReference>
<name>A0A8S9YZI2_9TREM</name>
<dbReference type="AlphaFoldDB" id="A0A8S9YZI2"/>
<proteinExistence type="predicted"/>
<keyword evidence="1" id="KW-0479">Metal-binding</keyword>
<evidence type="ECO:0000256" key="5">
    <source>
        <dbReference type="PROSITE-ProRule" id="PRU00449"/>
    </source>
</evidence>
<feature type="compositionally biased region" description="Low complexity" evidence="6">
    <location>
        <begin position="223"/>
        <end position="235"/>
    </location>
</feature>
<dbReference type="Gene3D" id="4.10.1110.10">
    <property type="entry name" value="AN1-like Zinc finger"/>
    <property type="match status" value="2"/>
</dbReference>
<evidence type="ECO:0000256" key="4">
    <source>
        <dbReference type="ARBA" id="ARBA00022833"/>
    </source>
</evidence>
<dbReference type="GO" id="GO:0008270">
    <property type="term" value="F:zinc ion binding"/>
    <property type="evidence" value="ECO:0007669"/>
    <property type="project" value="UniProtKB-KW"/>
</dbReference>
<reference evidence="8" key="1">
    <citation type="submission" date="2019-07" db="EMBL/GenBank/DDBJ databases">
        <title>Annotation for the trematode Paragonimus miyazaki's.</title>
        <authorList>
            <person name="Choi Y.-J."/>
        </authorList>
    </citation>
    <scope>NUCLEOTIDE SEQUENCE</scope>
    <source>
        <strain evidence="8">Japan</strain>
    </source>
</reference>
<dbReference type="PROSITE" id="PS51039">
    <property type="entry name" value="ZF_AN1"/>
    <property type="match status" value="2"/>
</dbReference>
<comment type="caution">
    <text evidence="8">The sequence shown here is derived from an EMBL/GenBank/DDBJ whole genome shotgun (WGS) entry which is preliminary data.</text>
</comment>
<dbReference type="InterPro" id="IPR057357">
    <property type="entry name" value="Znf-C2H2_ZFAND2A/B"/>
</dbReference>
<evidence type="ECO:0000313" key="9">
    <source>
        <dbReference type="Proteomes" id="UP000822476"/>
    </source>
</evidence>
<evidence type="ECO:0000256" key="1">
    <source>
        <dbReference type="ARBA" id="ARBA00022723"/>
    </source>
</evidence>
<feature type="compositionally biased region" description="Polar residues" evidence="6">
    <location>
        <begin position="244"/>
        <end position="253"/>
    </location>
</feature>
<keyword evidence="2" id="KW-0677">Repeat</keyword>
<evidence type="ECO:0000256" key="3">
    <source>
        <dbReference type="ARBA" id="ARBA00022771"/>
    </source>
</evidence>
<evidence type="ECO:0000313" key="8">
    <source>
        <dbReference type="EMBL" id="KAF7258513.1"/>
    </source>
</evidence>
<dbReference type="InterPro" id="IPR000058">
    <property type="entry name" value="Znf_AN1"/>
</dbReference>
<feature type="domain" description="AN1-type" evidence="7">
    <location>
        <begin position="27"/>
        <end position="75"/>
    </location>
</feature>
<dbReference type="Proteomes" id="UP000822476">
    <property type="component" value="Unassembled WGS sequence"/>
</dbReference>
<keyword evidence="9" id="KW-1185">Reference proteome</keyword>
<dbReference type="GO" id="GO:0005783">
    <property type="term" value="C:endoplasmic reticulum"/>
    <property type="evidence" value="ECO:0007669"/>
    <property type="project" value="TreeGrafter"/>
</dbReference>
<dbReference type="GO" id="GO:0045047">
    <property type="term" value="P:protein targeting to ER"/>
    <property type="evidence" value="ECO:0007669"/>
    <property type="project" value="TreeGrafter"/>
</dbReference>
<evidence type="ECO:0000259" key="7">
    <source>
        <dbReference type="PROSITE" id="PS51039"/>
    </source>
</evidence>
<dbReference type="InterPro" id="IPR035896">
    <property type="entry name" value="AN1-like_Znf"/>
</dbReference>
<evidence type="ECO:0000256" key="6">
    <source>
        <dbReference type="SAM" id="MobiDB-lite"/>
    </source>
</evidence>
<dbReference type="EMBL" id="JTDE01001683">
    <property type="protein sequence ID" value="KAF7258513.1"/>
    <property type="molecule type" value="Genomic_DNA"/>
</dbReference>
<accession>A0A8S9YZI2</accession>
<keyword evidence="4" id="KW-0862">Zinc</keyword>
<dbReference type="PANTHER" id="PTHR14677">
    <property type="entry name" value="ARSENITE INDUCUBLE RNA ASSOCIATED PROTEIN AIP-1-RELATED"/>
    <property type="match status" value="1"/>
</dbReference>
<dbReference type="GO" id="GO:0043161">
    <property type="term" value="P:proteasome-mediated ubiquitin-dependent protein catabolic process"/>
    <property type="evidence" value="ECO:0007669"/>
    <property type="project" value="TreeGrafter"/>
</dbReference>
<gene>
    <name evidence="8" type="ORF">EG68_03838</name>
</gene>
<dbReference type="SUPFAM" id="SSF118310">
    <property type="entry name" value="AN1-like Zinc finger"/>
    <property type="match status" value="2"/>
</dbReference>
<organism evidence="8 9">
    <name type="scientific">Paragonimus skrjabini miyazakii</name>
    <dbReference type="NCBI Taxonomy" id="59628"/>
    <lineage>
        <taxon>Eukaryota</taxon>
        <taxon>Metazoa</taxon>
        <taxon>Spiralia</taxon>
        <taxon>Lophotrochozoa</taxon>
        <taxon>Platyhelminthes</taxon>
        <taxon>Trematoda</taxon>
        <taxon>Digenea</taxon>
        <taxon>Plagiorchiida</taxon>
        <taxon>Troglotremata</taxon>
        <taxon>Troglotrematidae</taxon>
        <taxon>Paragonimus</taxon>
    </lineage>
</organism>
<dbReference type="OrthoDB" id="431929at2759"/>
<keyword evidence="3 5" id="KW-0863">Zinc-finger</keyword>
<dbReference type="Pfam" id="PF25403">
    <property type="entry name" value="zf-C2H2_ZFAND2"/>
    <property type="match status" value="1"/>
</dbReference>
<dbReference type="PANTHER" id="PTHR14677:SF20">
    <property type="entry name" value="ZINC FINGER AN1-TYPE CONTAINING 2A-RELATED"/>
    <property type="match status" value="1"/>
</dbReference>
<feature type="domain" description="AN1-type" evidence="7">
    <location>
        <begin position="118"/>
        <end position="166"/>
    </location>
</feature>
<protein>
    <recommendedName>
        <fullName evidence="7">AN1-type domain-containing protein</fullName>
    </recommendedName>
</protein>
<dbReference type="Pfam" id="PF01428">
    <property type="entry name" value="zf-AN1"/>
    <property type="match status" value="2"/>
</dbReference>
<feature type="compositionally biased region" description="Polar residues" evidence="6">
    <location>
        <begin position="188"/>
        <end position="209"/>
    </location>
</feature>
<feature type="region of interest" description="Disordered" evidence="6">
    <location>
        <begin position="188"/>
        <end position="253"/>
    </location>
</feature>
<sequence>MLVPFQTIHNTIPYQFSVLIYLDMEFPEIGANCAFSDCRRLDFLPMKCAGCQGLFCKDHFVYSRHNCRNPGIQDKQVPICPLCNAIVPVRPGELPDERVGQHIDSACKSKPALELKGKIFPNACSVPKCKKREAVDLACARCGLNYCLSHRNELDHNCQGRQRNSINQRRISAAGAAAIFRAVFQNQQPARPKNNSAAPSSATHTQPSSDEARALQEEEDRQLALALSASLVDSAPTPPRRPSQLRNSSCVIS</sequence>
<evidence type="ECO:0000256" key="2">
    <source>
        <dbReference type="ARBA" id="ARBA00022737"/>
    </source>
</evidence>